<dbReference type="EMBL" id="JAJAGO010000004">
    <property type="protein sequence ID" value="MCT2590545.1"/>
    <property type="molecule type" value="Genomic_DNA"/>
</dbReference>
<dbReference type="InterPro" id="IPR001680">
    <property type="entry name" value="WD40_rpt"/>
</dbReference>
<evidence type="ECO:0000256" key="1">
    <source>
        <dbReference type="PROSITE-ProRule" id="PRU00221"/>
    </source>
</evidence>
<organism evidence="2 3">
    <name type="scientific">Streptomyces gossypii</name>
    <dbReference type="NCBI Taxonomy" id="2883101"/>
    <lineage>
        <taxon>Bacteria</taxon>
        <taxon>Bacillati</taxon>
        <taxon>Actinomycetota</taxon>
        <taxon>Actinomycetes</taxon>
        <taxon>Kitasatosporales</taxon>
        <taxon>Streptomycetaceae</taxon>
        <taxon>Streptomyces</taxon>
    </lineage>
</organism>
<dbReference type="SMART" id="SM00320">
    <property type="entry name" value="WD40"/>
    <property type="match status" value="1"/>
</dbReference>
<dbReference type="PROSITE" id="PS50294">
    <property type="entry name" value="WD_REPEATS_REGION"/>
    <property type="match status" value="1"/>
</dbReference>
<keyword evidence="1" id="KW-0853">WD repeat</keyword>
<feature type="repeat" description="WD" evidence="1">
    <location>
        <begin position="9"/>
        <end position="41"/>
    </location>
</feature>
<dbReference type="InterPro" id="IPR036322">
    <property type="entry name" value="WD40_repeat_dom_sf"/>
</dbReference>
<keyword evidence="3" id="KW-1185">Reference proteome</keyword>
<reference evidence="2 3" key="1">
    <citation type="submission" date="2021-10" db="EMBL/GenBank/DDBJ databases">
        <title>Streptomyces gossypii sp. nov., isolated from soil collected from cotton field.</title>
        <authorList>
            <person name="Ge X."/>
            <person name="Chen X."/>
            <person name="Liu W."/>
        </authorList>
    </citation>
    <scope>NUCLEOTIDE SEQUENCE [LARGE SCALE GENOMIC DNA]</scope>
    <source>
        <strain evidence="2 3">N2-109</strain>
    </source>
</reference>
<sequence length="86" mass="9295">MGIGVVVHEHGHTDPVSSVAFSPDGKTLATSSADYDVLLWDPALPDVAEASKRMCRAVGRPFSRQERSDYLRGQTTKLVCPEPAGR</sequence>
<name>A0ABT2JT57_9ACTN</name>
<gene>
    <name evidence="2" type="ORF">LHJ74_11605</name>
</gene>
<comment type="caution">
    <text evidence="2">The sequence shown here is derived from an EMBL/GenBank/DDBJ whole genome shotgun (WGS) entry which is preliminary data.</text>
</comment>
<dbReference type="PROSITE" id="PS50082">
    <property type="entry name" value="WD_REPEATS_2"/>
    <property type="match status" value="1"/>
</dbReference>
<dbReference type="Gene3D" id="2.130.10.10">
    <property type="entry name" value="YVTN repeat-like/Quinoprotein amine dehydrogenase"/>
    <property type="match status" value="1"/>
</dbReference>
<dbReference type="SUPFAM" id="SSF50978">
    <property type="entry name" value="WD40 repeat-like"/>
    <property type="match status" value="1"/>
</dbReference>
<proteinExistence type="predicted"/>
<evidence type="ECO:0000313" key="2">
    <source>
        <dbReference type="EMBL" id="MCT2590545.1"/>
    </source>
</evidence>
<dbReference type="Pfam" id="PF00400">
    <property type="entry name" value="WD40"/>
    <property type="match status" value="1"/>
</dbReference>
<dbReference type="Proteomes" id="UP001156389">
    <property type="component" value="Unassembled WGS sequence"/>
</dbReference>
<evidence type="ECO:0000313" key="3">
    <source>
        <dbReference type="Proteomes" id="UP001156389"/>
    </source>
</evidence>
<dbReference type="InterPro" id="IPR015943">
    <property type="entry name" value="WD40/YVTN_repeat-like_dom_sf"/>
</dbReference>
<accession>A0ABT2JT57</accession>
<protein>
    <submittedName>
        <fullName evidence="2">WD40 domain-containing protein</fullName>
    </submittedName>
</protein>